<dbReference type="EMBL" id="JACHXA010000003">
    <property type="protein sequence ID" value="MBB3065249.1"/>
    <property type="molecule type" value="Genomic_DNA"/>
</dbReference>
<dbReference type="SMART" id="SM00318">
    <property type="entry name" value="SNc"/>
    <property type="match status" value="1"/>
</dbReference>
<feature type="chain" id="PRO_5032716277" evidence="4">
    <location>
        <begin position="37"/>
        <end position="164"/>
    </location>
</feature>
<keyword evidence="1" id="KW-0540">Nuclease</keyword>
<dbReference type="Pfam" id="PF00565">
    <property type="entry name" value="SNase"/>
    <property type="match status" value="1"/>
</dbReference>
<organism evidence="6 7">
    <name type="scientific">Limibacillus halophilus</name>
    <dbReference type="NCBI Taxonomy" id="1579333"/>
    <lineage>
        <taxon>Bacteria</taxon>
        <taxon>Pseudomonadati</taxon>
        <taxon>Pseudomonadota</taxon>
        <taxon>Alphaproteobacteria</taxon>
        <taxon>Rhodospirillales</taxon>
        <taxon>Rhodovibrionaceae</taxon>
        <taxon>Limibacillus</taxon>
    </lineage>
</organism>
<accession>A0A839STD2</accession>
<keyword evidence="7" id="KW-1185">Reference proteome</keyword>
<evidence type="ECO:0000256" key="1">
    <source>
        <dbReference type="ARBA" id="ARBA00022722"/>
    </source>
</evidence>
<dbReference type="InterPro" id="IPR035437">
    <property type="entry name" value="SNase_OB-fold_sf"/>
</dbReference>
<keyword evidence="2 6" id="KW-0255">Endonuclease</keyword>
<dbReference type="GO" id="GO:0016787">
    <property type="term" value="F:hydrolase activity"/>
    <property type="evidence" value="ECO:0007669"/>
    <property type="project" value="UniProtKB-KW"/>
</dbReference>
<evidence type="ECO:0000313" key="7">
    <source>
        <dbReference type="Proteomes" id="UP000581135"/>
    </source>
</evidence>
<dbReference type="PANTHER" id="PTHR12302:SF3">
    <property type="entry name" value="SERINE_THREONINE-PROTEIN KINASE 31"/>
    <property type="match status" value="1"/>
</dbReference>
<sequence>MRSIRCGAQVARSFLSALALASLLMGLAATSGVARAGDPPVGTPSRISGYVTHVRDGDTFEVARVPVRFSGISAPELSEPYGQQSKNAMRGLVAGQQVICDLTGRKTYDRWVGDCFLADGTDLSVAIVALGLARDCPRYSGGLYEPFETERSKRLPFPGYCKPK</sequence>
<feature type="signal peptide" evidence="4">
    <location>
        <begin position="1"/>
        <end position="36"/>
    </location>
</feature>
<dbReference type="RefSeq" id="WP_221205775.1">
    <property type="nucleotide sequence ID" value="NZ_JACHXA010000003.1"/>
</dbReference>
<name>A0A839STD2_9PROT</name>
<reference evidence="6 7" key="1">
    <citation type="submission" date="2020-08" db="EMBL/GenBank/DDBJ databases">
        <title>Genomic Encyclopedia of Type Strains, Phase III (KMG-III): the genomes of soil and plant-associated and newly described type strains.</title>
        <authorList>
            <person name="Whitman W."/>
        </authorList>
    </citation>
    <scope>NUCLEOTIDE SEQUENCE [LARGE SCALE GENOMIC DNA]</scope>
    <source>
        <strain evidence="6 7">CECT 8803</strain>
    </source>
</reference>
<evidence type="ECO:0000256" key="3">
    <source>
        <dbReference type="ARBA" id="ARBA00022801"/>
    </source>
</evidence>
<evidence type="ECO:0000256" key="2">
    <source>
        <dbReference type="ARBA" id="ARBA00022759"/>
    </source>
</evidence>
<dbReference type="PANTHER" id="PTHR12302">
    <property type="entry name" value="EBNA2 BINDING PROTEIN P100"/>
    <property type="match status" value="1"/>
</dbReference>
<protein>
    <submittedName>
        <fullName evidence="6">Endonuclease YncB(Thermonuclease family)</fullName>
    </submittedName>
</protein>
<proteinExistence type="predicted"/>
<dbReference type="PROSITE" id="PS50830">
    <property type="entry name" value="TNASE_3"/>
    <property type="match status" value="1"/>
</dbReference>
<evidence type="ECO:0000313" key="6">
    <source>
        <dbReference type="EMBL" id="MBB3065249.1"/>
    </source>
</evidence>
<dbReference type="InterPro" id="IPR016071">
    <property type="entry name" value="Staphylococal_nuclease_OB-fold"/>
</dbReference>
<dbReference type="Gene3D" id="2.40.50.90">
    <property type="match status" value="1"/>
</dbReference>
<dbReference type="GO" id="GO:0004519">
    <property type="term" value="F:endonuclease activity"/>
    <property type="evidence" value="ECO:0007669"/>
    <property type="project" value="UniProtKB-KW"/>
</dbReference>
<dbReference type="Proteomes" id="UP000581135">
    <property type="component" value="Unassembled WGS sequence"/>
</dbReference>
<feature type="domain" description="TNase-like" evidence="5">
    <location>
        <begin position="45"/>
        <end position="134"/>
    </location>
</feature>
<keyword evidence="3" id="KW-0378">Hydrolase</keyword>
<comment type="caution">
    <text evidence="6">The sequence shown here is derived from an EMBL/GenBank/DDBJ whole genome shotgun (WGS) entry which is preliminary data.</text>
</comment>
<keyword evidence="4" id="KW-0732">Signal</keyword>
<dbReference type="SUPFAM" id="SSF50199">
    <property type="entry name" value="Staphylococcal nuclease"/>
    <property type="match status" value="1"/>
</dbReference>
<dbReference type="AlphaFoldDB" id="A0A839STD2"/>
<gene>
    <name evidence="6" type="ORF">FHR98_001528</name>
</gene>
<evidence type="ECO:0000259" key="5">
    <source>
        <dbReference type="PROSITE" id="PS50830"/>
    </source>
</evidence>
<evidence type="ECO:0000256" key="4">
    <source>
        <dbReference type="SAM" id="SignalP"/>
    </source>
</evidence>